<comment type="caution">
    <text evidence="11">The sequence shown here is derived from an EMBL/GenBank/DDBJ whole genome shotgun (WGS) entry which is preliminary data.</text>
</comment>
<evidence type="ECO:0000313" key="12">
    <source>
        <dbReference type="Proteomes" id="UP000663843"/>
    </source>
</evidence>
<protein>
    <recommendedName>
        <fullName evidence="7">Glutamate pyruvate transaminase</fullName>
    </recommendedName>
    <alternativeName>
        <fullName evidence="8">Glutamic--alanine transaminase</fullName>
    </alternativeName>
    <alternativeName>
        <fullName evidence="9">Glutamic--pyruvic transaminase</fullName>
    </alternativeName>
</protein>
<sequence>YRDRLRKGDKNLPFDRVVNSNIGNPQQKGLDQKPITFTRQVAALLEYPELMDKGKDIFPADTIARAKELYDEIGSIGAYSHSQGVPYIRTNVAKFIEERDGYPADPSQIFLTAGASAGVSLLISMLISSPKAGILIPIPQYPLYTATLAQQRGIPIPYYLDESKGWSTSPESVSAAVAKALKDGIEPKALVIINPGNPTGSILDVPTMKALLKICEEHSLMLLADEVYQVNTHDPANYPWTSFKKILRDTQSPVPLVSFHSISKGVSGECGRRGGYFELVNVPEEVTALIYKMVSVGLCPPLSGQIGVDSLVRPPKQGDESYALWKQETDTIHAALAKRSLTMAERLNNLPGMSCAPAVGALYLFPALHLTKNAIKAAQDAGQTPDNFYANALLDETGICAVSGTGFGQKDGEAHFRLTCLCDGVEEYVGNLEKFHRGFMEKYKD</sequence>
<reference evidence="11" key="1">
    <citation type="submission" date="2021-01" db="EMBL/GenBank/DDBJ databases">
        <authorList>
            <person name="Kaushik A."/>
        </authorList>
    </citation>
    <scope>NUCLEOTIDE SEQUENCE</scope>
    <source>
        <strain evidence="11">AG2-2IIIB</strain>
    </source>
</reference>
<evidence type="ECO:0000256" key="8">
    <source>
        <dbReference type="ARBA" id="ARBA00078532"/>
    </source>
</evidence>
<comment type="similarity">
    <text evidence="6">Belongs to the class-I pyridoxal-phosphate-dependent aminotransferase family. Alanine aminotransferase subfamily.</text>
</comment>
<evidence type="ECO:0000259" key="10">
    <source>
        <dbReference type="Pfam" id="PF00155"/>
    </source>
</evidence>
<dbReference type="GO" id="GO:0042853">
    <property type="term" value="P:L-alanine catabolic process"/>
    <property type="evidence" value="ECO:0007669"/>
    <property type="project" value="UniProtKB-UniPathway"/>
</dbReference>
<dbReference type="GO" id="GO:0008483">
    <property type="term" value="F:transaminase activity"/>
    <property type="evidence" value="ECO:0007669"/>
    <property type="project" value="UniProtKB-KW"/>
</dbReference>
<evidence type="ECO:0000256" key="9">
    <source>
        <dbReference type="ARBA" id="ARBA00080525"/>
    </source>
</evidence>
<evidence type="ECO:0000256" key="1">
    <source>
        <dbReference type="ARBA" id="ARBA00001933"/>
    </source>
</evidence>
<keyword evidence="3" id="KW-0032">Aminotransferase</keyword>
<gene>
    <name evidence="11" type="ORF">RDB_LOCUS158829</name>
</gene>
<dbReference type="InterPro" id="IPR015424">
    <property type="entry name" value="PyrdxlP-dep_Trfase"/>
</dbReference>
<dbReference type="PANTHER" id="PTHR11751">
    <property type="entry name" value="ALANINE AMINOTRANSFERASE"/>
    <property type="match status" value="1"/>
</dbReference>
<dbReference type="CDD" id="cd00609">
    <property type="entry name" value="AAT_like"/>
    <property type="match status" value="1"/>
</dbReference>
<dbReference type="EMBL" id="CAJMWT010006343">
    <property type="protein sequence ID" value="CAE6515474.1"/>
    <property type="molecule type" value="Genomic_DNA"/>
</dbReference>
<comment type="subunit">
    <text evidence="2">Homodimer.</text>
</comment>
<dbReference type="FunFam" id="3.90.1150.10:FF:000151">
    <property type="entry name" value="Alanine aminotransferase 2"/>
    <property type="match status" value="1"/>
</dbReference>
<keyword evidence="5" id="KW-0663">Pyridoxal phosphate</keyword>
<evidence type="ECO:0000313" key="11">
    <source>
        <dbReference type="EMBL" id="CAE6515474.1"/>
    </source>
</evidence>
<dbReference type="FunFam" id="1.10.287.1970:FF:000001">
    <property type="entry name" value="Alanine aminotransferase 2"/>
    <property type="match status" value="1"/>
</dbReference>
<dbReference type="Gene3D" id="3.90.1150.10">
    <property type="entry name" value="Aspartate Aminotransferase, domain 1"/>
    <property type="match status" value="1"/>
</dbReference>
<dbReference type="FunFam" id="3.40.640.10:FF:000012">
    <property type="entry name" value="alanine aminotransferase 2"/>
    <property type="match status" value="1"/>
</dbReference>
<dbReference type="InterPro" id="IPR015421">
    <property type="entry name" value="PyrdxlP-dep_Trfase_major"/>
</dbReference>
<feature type="domain" description="Aminotransferase class I/classII large" evidence="10">
    <location>
        <begin position="62"/>
        <end position="428"/>
    </location>
</feature>
<dbReference type="Proteomes" id="UP000663843">
    <property type="component" value="Unassembled WGS sequence"/>
</dbReference>
<dbReference type="Gene3D" id="1.10.287.1970">
    <property type="match status" value="1"/>
</dbReference>
<evidence type="ECO:0000256" key="4">
    <source>
        <dbReference type="ARBA" id="ARBA00022679"/>
    </source>
</evidence>
<evidence type="ECO:0000256" key="6">
    <source>
        <dbReference type="ARBA" id="ARBA00025785"/>
    </source>
</evidence>
<dbReference type="Pfam" id="PF00155">
    <property type="entry name" value="Aminotran_1_2"/>
    <property type="match status" value="1"/>
</dbReference>
<dbReference type="SUPFAM" id="SSF53383">
    <property type="entry name" value="PLP-dependent transferases"/>
    <property type="match status" value="1"/>
</dbReference>
<comment type="cofactor">
    <cofactor evidence="1">
        <name>pyridoxal 5'-phosphate</name>
        <dbReference type="ChEBI" id="CHEBI:597326"/>
    </cofactor>
</comment>
<dbReference type="InterPro" id="IPR015422">
    <property type="entry name" value="PyrdxlP-dep_Trfase_small"/>
</dbReference>
<evidence type="ECO:0000256" key="3">
    <source>
        <dbReference type="ARBA" id="ARBA00022576"/>
    </source>
</evidence>
<keyword evidence="4" id="KW-0808">Transferase</keyword>
<dbReference type="PANTHER" id="PTHR11751:SF29">
    <property type="entry name" value="ALANINE TRANSAMINASE"/>
    <property type="match status" value="1"/>
</dbReference>
<dbReference type="InterPro" id="IPR004839">
    <property type="entry name" value="Aminotransferase_I/II_large"/>
</dbReference>
<dbReference type="AlphaFoldDB" id="A0A8H3HGY9"/>
<dbReference type="InterPro" id="IPR045088">
    <property type="entry name" value="ALAT1/2-like"/>
</dbReference>
<dbReference type="Gene3D" id="3.40.640.10">
    <property type="entry name" value="Type I PLP-dependent aspartate aminotransferase-like (Major domain)"/>
    <property type="match status" value="1"/>
</dbReference>
<feature type="non-terminal residue" evidence="11">
    <location>
        <position position="1"/>
    </location>
</feature>
<name>A0A8H3HGY9_9AGAM</name>
<organism evidence="11 12">
    <name type="scientific">Rhizoctonia solani</name>
    <dbReference type="NCBI Taxonomy" id="456999"/>
    <lineage>
        <taxon>Eukaryota</taxon>
        <taxon>Fungi</taxon>
        <taxon>Dikarya</taxon>
        <taxon>Basidiomycota</taxon>
        <taxon>Agaricomycotina</taxon>
        <taxon>Agaricomycetes</taxon>
        <taxon>Cantharellales</taxon>
        <taxon>Ceratobasidiaceae</taxon>
        <taxon>Rhizoctonia</taxon>
    </lineage>
</organism>
<proteinExistence type="inferred from homology"/>
<evidence type="ECO:0000256" key="2">
    <source>
        <dbReference type="ARBA" id="ARBA00011738"/>
    </source>
</evidence>
<dbReference type="UniPathway" id="UPA00528">
    <property type="reaction ID" value="UER00586"/>
</dbReference>
<accession>A0A8H3HGY9</accession>
<evidence type="ECO:0000256" key="7">
    <source>
        <dbReference type="ARBA" id="ARBA00077894"/>
    </source>
</evidence>
<evidence type="ECO:0000256" key="5">
    <source>
        <dbReference type="ARBA" id="ARBA00022898"/>
    </source>
</evidence>
<dbReference type="GO" id="GO:0030170">
    <property type="term" value="F:pyridoxal phosphate binding"/>
    <property type="evidence" value="ECO:0007669"/>
    <property type="project" value="InterPro"/>
</dbReference>